<dbReference type="InterPro" id="IPR029017">
    <property type="entry name" value="Enolase-like_N"/>
</dbReference>
<dbReference type="Pfam" id="PF02746">
    <property type="entry name" value="MR_MLE_N"/>
    <property type="match status" value="1"/>
</dbReference>
<name>A0A916WWD3_9MICO</name>
<accession>A0A916WWD3</accession>
<dbReference type="SMART" id="SM00922">
    <property type="entry name" value="MR_MLE"/>
    <property type="match status" value="1"/>
</dbReference>
<evidence type="ECO:0000313" key="5">
    <source>
        <dbReference type="EMBL" id="GGB35207.1"/>
    </source>
</evidence>
<dbReference type="GO" id="GO:0016052">
    <property type="term" value="P:carbohydrate catabolic process"/>
    <property type="evidence" value="ECO:0007669"/>
    <property type="project" value="TreeGrafter"/>
</dbReference>
<evidence type="ECO:0000259" key="4">
    <source>
        <dbReference type="SMART" id="SM00922"/>
    </source>
</evidence>
<reference evidence="5" key="2">
    <citation type="submission" date="2020-09" db="EMBL/GenBank/DDBJ databases">
        <authorList>
            <person name="Sun Q."/>
            <person name="Zhou Y."/>
        </authorList>
    </citation>
    <scope>NUCLEOTIDE SEQUENCE</scope>
    <source>
        <strain evidence="5">CGMCC 1.15085</strain>
    </source>
</reference>
<evidence type="ECO:0000256" key="2">
    <source>
        <dbReference type="ARBA" id="ARBA00022723"/>
    </source>
</evidence>
<dbReference type="SUPFAM" id="SSF51604">
    <property type="entry name" value="Enolase C-terminal domain-like"/>
    <property type="match status" value="1"/>
</dbReference>
<keyword evidence="2" id="KW-0479">Metal-binding</keyword>
<dbReference type="PANTHER" id="PTHR13794">
    <property type="entry name" value="ENOLASE SUPERFAMILY, MANDELATE RACEMASE"/>
    <property type="match status" value="1"/>
</dbReference>
<dbReference type="EMBL" id="BMHI01000004">
    <property type="protein sequence ID" value="GGB35207.1"/>
    <property type="molecule type" value="Genomic_DNA"/>
</dbReference>
<dbReference type="Gene3D" id="3.30.390.10">
    <property type="entry name" value="Enolase-like, N-terminal domain"/>
    <property type="match status" value="1"/>
</dbReference>
<evidence type="ECO:0000313" key="6">
    <source>
        <dbReference type="Proteomes" id="UP000636793"/>
    </source>
</evidence>
<evidence type="ECO:0000256" key="3">
    <source>
        <dbReference type="ARBA" id="ARBA00022842"/>
    </source>
</evidence>
<gene>
    <name evidence="5" type="ORF">GCM10011492_27350</name>
</gene>
<dbReference type="Pfam" id="PF13378">
    <property type="entry name" value="MR_MLE_C"/>
    <property type="match status" value="1"/>
</dbReference>
<protein>
    <submittedName>
        <fullName evidence="5">Mandelate racemase</fullName>
    </submittedName>
</protein>
<feature type="domain" description="Mandelate racemase/muconate lactonizing enzyme C-terminal" evidence="4">
    <location>
        <begin position="152"/>
        <end position="248"/>
    </location>
</feature>
<dbReference type="InterPro" id="IPR036849">
    <property type="entry name" value="Enolase-like_C_sf"/>
</dbReference>
<reference evidence="5" key="1">
    <citation type="journal article" date="2014" name="Int. J. Syst. Evol. Microbiol.">
        <title>Complete genome sequence of Corynebacterium casei LMG S-19264T (=DSM 44701T), isolated from a smear-ripened cheese.</title>
        <authorList>
            <consortium name="US DOE Joint Genome Institute (JGI-PGF)"/>
            <person name="Walter F."/>
            <person name="Albersmeier A."/>
            <person name="Kalinowski J."/>
            <person name="Ruckert C."/>
        </authorList>
    </citation>
    <scope>NUCLEOTIDE SEQUENCE</scope>
    <source>
        <strain evidence="5">CGMCC 1.15085</strain>
    </source>
</reference>
<sequence>MAESSVHAVRGSVPVQRIEAAIYRFPTDAPESDGTLAWEATTMIIVRAHADGRLGIGYTYARQAVATVVTETLADVVRGRDALTPSASWAAMQHQVRNLGKPGIAAQAIAAVDIALWDLYATLIGQSLSVAAGAVHSGVPVYGSGGFTSYDDEQLTEQLTGWVEAGIPRVKIKVGRDPERDEHRVSLARNTIGPDVELYVDANGAYQRKQALAWAERFAAYDVRWFEEPVSSDDLAGLRLIRDRGPAGMDVTAGEYGYHLPYFQQMLDAGAVDCLQADATRCLGVSGILRVAALADARSMDLSLHCAPQVSAHVGTAIWHLRHLEYFHDHTRIEQLAFDGVLQPDSHGVLVPDRGRPGLGITVRESDIAPYRTG</sequence>
<dbReference type="InterPro" id="IPR013341">
    <property type="entry name" value="Mandelate_racemase_N_dom"/>
</dbReference>
<dbReference type="Gene3D" id="3.20.20.120">
    <property type="entry name" value="Enolase-like C-terminal domain"/>
    <property type="match status" value="1"/>
</dbReference>
<keyword evidence="6" id="KW-1185">Reference proteome</keyword>
<dbReference type="GO" id="GO:0000287">
    <property type="term" value="F:magnesium ion binding"/>
    <property type="evidence" value="ECO:0007669"/>
    <property type="project" value="TreeGrafter"/>
</dbReference>
<dbReference type="InterPro" id="IPR013342">
    <property type="entry name" value="Mandelate_racemase_C"/>
</dbReference>
<dbReference type="CDD" id="cd03328">
    <property type="entry name" value="MR_like_3"/>
    <property type="match status" value="1"/>
</dbReference>
<dbReference type="InterPro" id="IPR029065">
    <property type="entry name" value="Enolase_C-like"/>
</dbReference>
<dbReference type="GO" id="GO:0016836">
    <property type="term" value="F:hydro-lyase activity"/>
    <property type="evidence" value="ECO:0007669"/>
    <property type="project" value="TreeGrafter"/>
</dbReference>
<dbReference type="PANTHER" id="PTHR13794:SF58">
    <property type="entry name" value="MITOCHONDRIAL ENOLASE SUPERFAMILY MEMBER 1"/>
    <property type="match status" value="1"/>
</dbReference>
<dbReference type="SUPFAM" id="SSF54826">
    <property type="entry name" value="Enolase N-terminal domain-like"/>
    <property type="match status" value="1"/>
</dbReference>
<dbReference type="Proteomes" id="UP000636793">
    <property type="component" value="Unassembled WGS sequence"/>
</dbReference>
<organism evidence="5 6">
    <name type="scientific">Flexivirga endophytica</name>
    <dbReference type="NCBI Taxonomy" id="1849103"/>
    <lineage>
        <taxon>Bacteria</taxon>
        <taxon>Bacillati</taxon>
        <taxon>Actinomycetota</taxon>
        <taxon>Actinomycetes</taxon>
        <taxon>Micrococcales</taxon>
        <taxon>Dermacoccaceae</taxon>
        <taxon>Flexivirga</taxon>
    </lineage>
</organism>
<evidence type="ECO:0000256" key="1">
    <source>
        <dbReference type="ARBA" id="ARBA00001946"/>
    </source>
</evidence>
<comment type="caution">
    <text evidence="5">The sequence shown here is derived from an EMBL/GenBank/DDBJ whole genome shotgun (WGS) entry which is preliminary data.</text>
</comment>
<keyword evidence="3" id="KW-0460">Magnesium</keyword>
<proteinExistence type="predicted"/>
<dbReference type="RefSeq" id="WP_188837588.1">
    <property type="nucleotide sequence ID" value="NZ_BMHI01000004.1"/>
</dbReference>
<dbReference type="InterPro" id="IPR046945">
    <property type="entry name" value="RHMD-like"/>
</dbReference>
<dbReference type="SFLD" id="SFLDG00179">
    <property type="entry name" value="mandelate_racemase"/>
    <property type="match status" value="1"/>
</dbReference>
<comment type="cofactor">
    <cofactor evidence="1">
        <name>Mg(2+)</name>
        <dbReference type="ChEBI" id="CHEBI:18420"/>
    </cofactor>
</comment>
<dbReference type="SFLD" id="SFLDS00001">
    <property type="entry name" value="Enolase"/>
    <property type="match status" value="1"/>
</dbReference>
<dbReference type="AlphaFoldDB" id="A0A916WWD3"/>